<dbReference type="InterPro" id="IPR000835">
    <property type="entry name" value="HTH_MarR-typ"/>
</dbReference>
<dbReference type="EMBL" id="CP099489">
    <property type="protein sequence ID" value="USQ78577.1"/>
    <property type="molecule type" value="Genomic_DNA"/>
</dbReference>
<name>A0ABY4YP73_9MICO</name>
<feature type="domain" description="HTH marR-type" evidence="1">
    <location>
        <begin position="12"/>
        <end position="145"/>
    </location>
</feature>
<dbReference type="PROSITE" id="PS50995">
    <property type="entry name" value="HTH_MARR_2"/>
    <property type="match status" value="1"/>
</dbReference>
<keyword evidence="3" id="KW-1185">Reference proteome</keyword>
<dbReference type="InterPro" id="IPR036388">
    <property type="entry name" value="WH-like_DNA-bd_sf"/>
</dbReference>
<dbReference type="RefSeq" id="WP_252591375.1">
    <property type="nucleotide sequence ID" value="NZ_CP099489.1"/>
</dbReference>
<dbReference type="Proteomes" id="UP001056455">
    <property type="component" value="Chromosome"/>
</dbReference>
<evidence type="ECO:0000313" key="3">
    <source>
        <dbReference type="Proteomes" id="UP001056455"/>
    </source>
</evidence>
<dbReference type="InterPro" id="IPR036390">
    <property type="entry name" value="WH_DNA-bd_sf"/>
</dbReference>
<accession>A0ABY4YP73</accession>
<dbReference type="SUPFAM" id="SSF46785">
    <property type="entry name" value="Winged helix' DNA-binding domain"/>
    <property type="match status" value="1"/>
</dbReference>
<evidence type="ECO:0000259" key="1">
    <source>
        <dbReference type="PROSITE" id="PS50995"/>
    </source>
</evidence>
<dbReference type="Pfam" id="PF12802">
    <property type="entry name" value="MarR_2"/>
    <property type="match status" value="1"/>
</dbReference>
<evidence type="ECO:0000313" key="2">
    <source>
        <dbReference type="EMBL" id="USQ78577.1"/>
    </source>
</evidence>
<reference evidence="2" key="1">
    <citation type="submission" date="2022-06" db="EMBL/GenBank/DDBJ databases">
        <title>Ornithinimicrobium HY1793.</title>
        <authorList>
            <person name="Huang Y."/>
        </authorList>
    </citation>
    <scope>NUCLEOTIDE SEQUENCE</scope>
    <source>
        <strain evidence="2">HY1793</strain>
    </source>
</reference>
<organism evidence="2 3">
    <name type="scientific">Ornithinimicrobium faecis</name>
    <dbReference type="NCBI Taxonomy" id="2934158"/>
    <lineage>
        <taxon>Bacteria</taxon>
        <taxon>Bacillati</taxon>
        <taxon>Actinomycetota</taxon>
        <taxon>Actinomycetes</taxon>
        <taxon>Micrococcales</taxon>
        <taxon>Ornithinimicrobiaceae</taxon>
        <taxon>Ornithinimicrobium</taxon>
    </lineage>
</organism>
<sequence>MPARDSDRPTAPTPLLHALVLDRAVAALLSEAMRDSPLNAHDYGVASAISDEPGISASQLAVQFSTPLTTIAEWVGRLTSLGVVRRERDPRDGRRHQLWITPEGEVTMAAARSAFGRGYLAFADRLPVSPNEASTQLEAMTRACREALTVLQESRSDD</sequence>
<protein>
    <submittedName>
        <fullName evidence="2">MarR family transcriptional regulator</fullName>
    </submittedName>
</protein>
<dbReference type="Gene3D" id="1.10.10.10">
    <property type="entry name" value="Winged helix-like DNA-binding domain superfamily/Winged helix DNA-binding domain"/>
    <property type="match status" value="1"/>
</dbReference>
<dbReference type="SMART" id="SM00347">
    <property type="entry name" value="HTH_MARR"/>
    <property type="match status" value="1"/>
</dbReference>
<gene>
    <name evidence="2" type="ORF">NF556_13145</name>
</gene>
<proteinExistence type="predicted"/>